<accession>A0A0N1IBH4</accession>
<evidence type="ECO:0000313" key="2">
    <source>
        <dbReference type="Proteomes" id="UP000053240"/>
    </source>
</evidence>
<sequence length="85" mass="8717">MRAAAAVLRCSTHACERLGQMQSLAGLAAVLAGCSVAPGPSTRRSPRVNPASDIVQSVRDECLQNATVRSTELPPACGVTVAAEL</sequence>
<name>A0A0N1IBH4_PAPMA</name>
<gene>
    <name evidence="1" type="ORF">RR48_01144</name>
</gene>
<evidence type="ECO:0000313" key="1">
    <source>
        <dbReference type="EMBL" id="KPJ20539.1"/>
    </source>
</evidence>
<dbReference type="InParanoid" id="A0A0N1IBH4"/>
<protein>
    <submittedName>
        <fullName evidence="1">Uncharacterized protein</fullName>
    </submittedName>
</protein>
<proteinExistence type="predicted"/>
<keyword evidence="2" id="KW-1185">Reference proteome</keyword>
<organism evidence="1 2">
    <name type="scientific">Papilio machaon</name>
    <name type="common">Old World swallowtail butterfly</name>
    <dbReference type="NCBI Taxonomy" id="76193"/>
    <lineage>
        <taxon>Eukaryota</taxon>
        <taxon>Metazoa</taxon>
        <taxon>Ecdysozoa</taxon>
        <taxon>Arthropoda</taxon>
        <taxon>Hexapoda</taxon>
        <taxon>Insecta</taxon>
        <taxon>Pterygota</taxon>
        <taxon>Neoptera</taxon>
        <taxon>Endopterygota</taxon>
        <taxon>Lepidoptera</taxon>
        <taxon>Glossata</taxon>
        <taxon>Ditrysia</taxon>
        <taxon>Papilionoidea</taxon>
        <taxon>Papilionidae</taxon>
        <taxon>Papilioninae</taxon>
        <taxon>Papilio</taxon>
    </lineage>
</organism>
<dbReference type="EMBL" id="KQ459620">
    <property type="protein sequence ID" value="KPJ20539.1"/>
    <property type="molecule type" value="Genomic_DNA"/>
</dbReference>
<reference evidence="1 2" key="1">
    <citation type="journal article" date="2015" name="Nat. Commun.">
        <title>Outbred genome sequencing and CRISPR/Cas9 gene editing in butterflies.</title>
        <authorList>
            <person name="Li X."/>
            <person name="Fan D."/>
            <person name="Zhang W."/>
            <person name="Liu G."/>
            <person name="Zhang L."/>
            <person name="Zhao L."/>
            <person name="Fang X."/>
            <person name="Chen L."/>
            <person name="Dong Y."/>
            <person name="Chen Y."/>
            <person name="Ding Y."/>
            <person name="Zhao R."/>
            <person name="Feng M."/>
            <person name="Zhu Y."/>
            <person name="Feng Y."/>
            <person name="Jiang X."/>
            <person name="Zhu D."/>
            <person name="Xiang H."/>
            <person name="Feng X."/>
            <person name="Li S."/>
            <person name="Wang J."/>
            <person name="Zhang G."/>
            <person name="Kronforst M.R."/>
            <person name="Wang W."/>
        </authorList>
    </citation>
    <scope>NUCLEOTIDE SEQUENCE [LARGE SCALE GENOMIC DNA]</scope>
    <source>
        <strain evidence="1">Ya'a_city_454_Pm</strain>
        <tissue evidence="1">Whole body</tissue>
    </source>
</reference>
<dbReference type="AlphaFoldDB" id="A0A0N1IBH4"/>
<dbReference type="Proteomes" id="UP000053240">
    <property type="component" value="Unassembled WGS sequence"/>
</dbReference>
<dbReference type="PROSITE" id="PS51257">
    <property type="entry name" value="PROKAR_LIPOPROTEIN"/>
    <property type="match status" value="1"/>
</dbReference>